<comment type="caution">
    <text evidence="1">The sequence shown here is derived from an EMBL/GenBank/DDBJ whole genome shotgun (WGS) entry which is preliminary data.</text>
</comment>
<proteinExistence type="predicted"/>
<keyword evidence="2" id="KW-1185">Reference proteome</keyword>
<name>A0A1S1PKT4_9ACTN</name>
<sequence>MRSASSDEASRRSRAMSGSPMVRTVIAAISTSWTLISTAAALRTGNRALLLTVPLCGMIGSEFDGRIGWQVVR</sequence>
<protein>
    <submittedName>
        <fullName evidence="1">Uncharacterized protein</fullName>
    </submittedName>
</protein>
<dbReference type="Proteomes" id="UP000179769">
    <property type="component" value="Unassembled WGS sequence"/>
</dbReference>
<evidence type="ECO:0000313" key="1">
    <source>
        <dbReference type="EMBL" id="OHV21475.1"/>
    </source>
</evidence>
<gene>
    <name evidence="1" type="ORF">BBK14_26570</name>
</gene>
<reference evidence="2" key="1">
    <citation type="submission" date="2016-07" db="EMBL/GenBank/DDBJ databases">
        <title>Frankia sp. NRRL B-16219 Genome sequencing.</title>
        <authorList>
            <person name="Ghodhbane-Gtari F."/>
            <person name="Swanson E."/>
            <person name="Gueddou A."/>
            <person name="Louati M."/>
            <person name="Nouioui I."/>
            <person name="Hezbri K."/>
            <person name="Abebe-Akele F."/>
            <person name="Simpson S."/>
            <person name="Morris K."/>
            <person name="Thomas K."/>
            <person name="Gtari M."/>
            <person name="Tisa L.S."/>
        </authorList>
    </citation>
    <scope>NUCLEOTIDE SEQUENCE [LARGE SCALE GENOMIC DNA]</scope>
    <source>
        <strain evidence="2">NRRL B-16219</strain>
    </source>
</reference>
<accession>A0A1S1PKT4</accession>
<dbReference type="EMBL" id="MAXA01000253">
    <property type="protein sequence ID" value="OHV21475.1"/>
    <property type="molecule type" value="Genomic_DNA"/>
</dbReference>
<evidence type="ECO:0000313" key="2">
    <source>
        <dbReference type="Proteomes" id="UP000179769"/>
    </source>
</evidence>
<dbReference type="AlphaFoldDB" id="A0A1S1PKT4"/>
<organism evidence="1 2">
    <name type="scientific">Parafrankia soli</name>
    <dbReference type="NCBI Taxonomy" id="2599596"/>
    <lineage>
        <taxon>Bacteria</taxon>
        <taxon>Bacillati</taxon>
        <taxon>Actinomycetota</taxon>
        <taxon>Actinomycetes</taxon>
        <taxon>Frankiales</taxon>
        <taxon>Frankiaceae</taxon>
        <taxon>Parafrankia</taxon>
    </lineage>
</organism>